<dbReference type="Gene3D" id="3.90.550.10">
    <property type="entry name" value="Spore Coat Polysaccharide Biosynthesis Protein SpsA, Chain A"/>
    <property type="match status" value="1"/>
</dbReference>
<name>A0A2R7Z2F2_9ACTN</name>
<reference evidence="2 3" key="1">
    <citation type="submission" date="2018-03" db="EMBL/GenBank/DDBJ databases">
        <authorList>
            <person name="Keele B.F."/>
        </authorList>
    </citation>
    <scope>NUCLEOTIDE SEQUENCE [LARGE SCALE GENOMIC DNA]</scope>
    <source>
        <strain evidence="2 3">IB-3</strain>
    </source>
</reference>
<dbReference type="Pfam" id="PF00535">
    <property type="entry name" value="Glycos_transf_2"/>
    <property type="match status" value="1"/>
</dbReference>
<dbReference type="AlphaFoldDB" id="A0A2R7Z2F2"/>
<evidence type="ECO:0000313" key="3">
    <source>
        <dbReference type="Proteomes" id="UP000244867"/>
    </source>
</evidence>
<evidence type="ECO:0000313" key="2">
    <source>
        <dbReference type="EMBL" id="PUA82339.1"/>
    </source>
</evidence>
<dbReference type="InterPro" id="IPR029044">
    <property type="entry name" value="Nucleotide-diphossugar_trans"/>
</dbReference>
<dbReference type="PANTHER" id="PTHR43685:SF2">
    <property type="entry name" value="GLYCOSYLTRANSFERASE 2-LIKE DOMAIN-CONTAINING PROTEIN"/>
    <property type="match status" value="1"/>
</dbReference>
<dbReference type="PANTHER" id="PTHR43685">
    <property type="entry name" value="GLYCOSYLTRANSFERASE"/>
    <property type="match status" value="1"/>
</dbReference>
<comment type="caution">
    <text evidence="2">The sequence shown here is derived from an EMBL/GenBank/DDBJ whole genome shotgun (WGS) entry which is preliminary data.</text>
</comment>
<dbReference type="InterPro" id="IPR050834">
    <property type="entry name" value="Glycosyltransf_2"/>
</dbReference>
<dbReference type="OrthoDB" id="4529776at2"/>
<proteinExistence type="predicted"/>
<sequence length="350" mass="38684">MKLHRPRPATARPLVSVVVPCYNYGHFLPEAVESALTQTGVELEVIIVDDCSTDDSATVAEALAAQHPEVTLIRNPVNLRHIATYNVGLAATTGDFVVLLSADDLLAPGALARAAAVFMAHPEVTLVYGQAVTFHERPLPDPEPARSWSTWQGHEWVTHSCRNTGNLIVNPEAIVRRSVLDRVGGYDPTFPHAADMLLWLQAACLGDVARVNGTQAYYRDHGGNMHLTDYAGLLTDMGERRNLLDAFLTDGLGAAIPDAAGLRDAAHRTFARESLRYALHELDGAGHPDQVDALVDFAVETWPGVRRTRLWAAVARRQRGRVPAWRAQAARRVFALRWALRWQRRHRWGT</sequence>
<dbReference type="InterPro" id="IPR001173">
    <property type="entry name" value="Glyco_trans_2-like"/>
</dbReference>
<evidence type="ECO:0000259" key="1">
    <source>
        <dbReference type="Pfam" id="PF00535"/>
    </source>
</evidence>
<keyword evidence="3" id="KW-1185">Reference proteome</keyword>
<organism evidence="2 3">
    <name type="scientific">Nocardioides currus</name>
    <dbReference type="NCBI Taxonomy" id="2133958"/>
    <lineage>
        <taxon>Bacteria</taxon>
        <taxon>Bacillati</taxon>
        <taxon>Actinomycetota</taxon>
        <taxon>Actinomycetes</taxon>
        <taxon>Propionibacteriales</taxon>
        <taxon>Nocardioidaceae</taxon>
        <taxon>Nocardioides</taxon>
    </lineage>
</organism>
<dbReference type="SUPFAM" id="SSF53448">
    <property type="entry name" value="Nucleotide-diphospho-sugar transferases"/>
    <property type="match status" value="1"/>
</dbReference>
<dbReference type="GO" id="GO:0016740">
    <property type="term" value="F:transferase activity"/>
    <property type="evidence" value="ECO:0007669"/>
    <property type="project" value="UniProtKB-KW"/>
</dbReference>
<keyword evidence="2" id="KW-0808">Transferase</keyword>
<protein>
    <submittedName>
        <fullName evidence="2">Glycosyltransferase family 2 protein</fullName>
    </submittedName>
</protein>
<accession>A0A2R7Z2F2</accession>
<gene>
    <name evidence="2" type="ORF">C7S10_00875</name>
</gene>
<dbReference type="Proteomes" id="UP000244867">
    <property type="component" value="Unassembled WGS sequence"/>
</dbReference>
<dbReference type="RefSeq" id="WP_108342526.1">
    <property type="nucleotide sequence ID" value="NZ_PYXZ01000001.1"/>
</dbReference>
<feature type="domain" description="Glycosyltransferase 2-like" evidence="1">
    <location>
        <begin position="16"/>
        <end position="181"/>
    </location>
</feature>
<dbReference type="EMBL" id="PYXZ01000001">
    <property type="protein sequence ID" value="PUA82339.1"/>
    <property type="molecule type" value="Genomic_DNA"/>
</dbReference>